<evidence type="ECO:0000256" key="1">
    <source>
        <dbReference type="SAM" id="MobiDB-lite"/>
    </source>
</evidence>
<dbReference type="EMBL" id="CACTIH010000025">
    <property type="protein sequence ID" value="CAA2935341.1"/>
    <property type="molecule type" value="Genomic_DNA"/>
</dbReference>
<dbReference type="Proteomes" id="UP000594638">
    <property type="component" value="Unassembled WGS sequence"/>
</dbReference>
<organism evidence="2 3">
    <name type="scientific">Olea europaea subsp. europaea</name>
    <dbReference type="NCBI Taxonomy" id="158383"/>
    <lineage>
        <taxon>Eukaryota</taxon>
        <taxon>Viridiplantae</taxon>
        <taxon>Streptophyta</taxon>
        <taxon>Embryophyta</taxon>
        <taxon>Tracheophyta</taxon>
        <taxon>Spermatophyta</taxon>
        <taxon>Magnoliopsida</taxon>
        <taxon>eudicotyledons</taxon>
        <taxon>Gunneridae</taxon>
        <taxon>Pentapetalae</taxon>
        <taxon>asterids</taxon>
        <taxon>lamiids</taxon>
        <taxon>Lamiales</taxon>
        <taxon>Oleaceae</taxon>
        <taxon>Oleeae</taxon>
        <taxon>Olea</taxon>
    </lineage>
</organism>
<reference evidence="2 3" key="1">
    <citation type="submission" date="2019-12" db="EMBL/GenBank/DDBJ databases">
        <authorList>
            <person name="Alioto T."/>
            <person name="Alioto T."/>
            <person name="Gomez Garrido J."/>
        </authorList>
    </citation>
    <scope>NUCLEOTIDE SEQUENCE [LARGE SCALE GENOMIC DNA]</scope>
</reference>
<accession>A0A8S0PBA5</accession>
<evidence type="ECO:0000313" key="3">
    <source>
        <dbReference type="Proteomes" id="UP000594638"/>
    </source>
</evidence>
<gene>
    <name evidence="2" type="ORF">OLEA9_A120499</name>
</gene>
<dbReference type="Gramene" id="OE9A120499T1">
    <property type="protein sequence ID" value="OE9A120499C1"/>
    <property type="gene ID" value="OE9A120499"/>
</dbReference>
<comment type="caution">
    <text evidence="2">The sequence shown here is derived from an EMBL/GenBank/DDBJ whole genome shotgun (WGS) entry which is preliminary data.</text>
</comment>
<name>A0A8S0PBA5_OLEEU</name>
<dbReference type="AlphaFoldDB" id="A0A8S0PBA5"/>
<proteinExistence type="predicted"/>
<evidence type="ECO:0000313" key="2">
    <source>
        <dbReference type="EMBL" id="CAA2935341.1"/>
    </source>
</evidence>
<sequence length="111" mass="12559">MPPTPPINLVLPNNPHTVTATTTTQYYAHIYDSPQSPQIGKRKKKPQAPPMQHQLMPKNTASLTQLCRCCCEHSRRRYSCKHSCVPAKDYSFAGVSECYRRGDRRTIAATK</sequence>
<feature type="region of interest" description="Disordered" evidence="1">
    <location>
        <begin position="33"/>
        <end position="57"/>
    </location>
</feature>
<keyword evidence="3" id="KW-1185">Reference proteome</keyword>
<protein>
    <submittedName>
        <fullName evidence="2">Uncharacterized protein</fullName>
    </submittedName>
</protein>